<name>Q97HR6_CLOAB</name>
<dbReference type="GeneID" id="44998431"/>
<organism evidence="1 2">
    <name type="scientific">Clostridium acetobutylicum (strain ATCC 824 / DSM 792 / JCM 1419 / IAM 19013 / LMG 5710 / NBRC 13948 / NRRL B-527 / VKM B-1787 / 2291 / W)</name>
    <dbReference type="NCBI Taxonomy" id="272562"/>
    <lineage>
        <taxon>Bacteria</taxon>
        <taxon>Bacillati</taxon>
        <taxon>Bacillota</taxon>
        <taxon>Clostridia</taxon>
        <taxon>Eubacteriales</taxon>
        <taxon>Clostridiaceae</taxon>
        <taxon>Clostridium</taxon>
    </lineage>
</organism>
<dbReference type="KEGG" id="cac:CA_C1942"/>
<gene>
    <name evidence="1" type="ordered locus">CA_C1942</name>
</gene>
<dbReference type="HOGENOM" id="CLU_2895928_0_0_9"/>
<dbReference type="Proteomes" id="UP000000814">
    <property type="component" value="Chromosome"/>
</dbReference>
<evidence type="ECO:0000313" key="2">
    <source>
        <dbReference type="Proteomes" id="UP000000814"/>
    </source>
</evidence>
<dbReference type="RefSeq" id="WP_010965245.1">
    <property type="nucleotide sequence ID" value="NC_003030.1"/>
</dbReference>
<dbReference type="EMBL" id="AE001437">
    <property type="protein sequence ID" value="AAK79904.1"/>
    <property type="molecule type" value="Genomic_DNA"/>
</dbReference>
<proteinExistence type="predicted"/>
<accession>Q97HR6</accession>
<reference evidence="1 2" key="1">
    <citation type="journal article" date="2001" name="J. Bacteriol.">
        <title>Genome sequence and comparative analysis of the solvent-producing bacterium Clostridium acetobutylicum.</title>
        <authorList>
            <person name="Nolling J."/>
            <person name="Breton G."/>
            <person name="Omelchenko M.V."/>
            <person name="Makarova K.S."/>
            <person name="Zeng Q."/>
            <person name="Gibson R."/>
            <person name="Lee H.M."/>
            <person name="Dubois J."/>
            <person name="Qiu D."/>
            <person name="Hitti J."/>
            <person name="Wolf Y.I."/>
            <person name="Tatusov R.L."/>
            <person name="Sabathe F."/>
            <person name="Doucette-Stamm L."/>
            <person name="Soucaille P."/>
            <person name="Daly M.J."/>
            <person name="Bennett G.N."/>
            <person name="Koonin E.V."/>
            <person name="Smith D.R."/>
        </authorList>
    </citation>
    <scope>NUCLEOTIDE SEQUENCE [LARGE SCALE GENOMIC DNA]</scope>
    <source>
        <strain evidence="2">ATCC 824 / DSM 792 / JCM 1419 / LMG 5710 / VKM B-1787</strain>
    </source>
</reference>
<keyword evidence="2" id="KW-1185">Reference proteome</keyword>
<evidence type="ECO:0000313" key="1">
    <source>
        <dbReference type="EMBL" id="AAK79904.1"/>
    </source>
</evidence>
<dbReference type="AlphaFoldDB" id="Q97HR6"/>
<dbReference type="STRING" id="272562.CA_C1942"/>
<dbReference type="PIR" id="E97139">
    <property type="entry name" value="E97139"/>
</dbReference>
<sequence length="62" mass="7157">MEVYIDIDNNNLIVDRPGFVYSIGTPKRNARAIQALKLDCEKELITESEYLEAMDKLQKNLI</sequence>
<protein>
    <submittedName>
        <fullName evidence="1">Uncharacterized protein</fullName>
    </submittedName>
</protein>
<dbReference type="PATRIC" id="fig|272562.8.peg.2148"/>